<sequence length="209" mass="24099">MESNNPLSLYTISSFVILNDKGRRVFNKYYTNPFIKYQQYEKSKESSNTQVPEDLSLNKKKQVEYERNVYKKIKEQHISHNKDIELLVLDTKTIIYQKVNDLYFVMQSNSSSQNTNEILLQAVFEGIIKSLDLLLDGSVDFGTIIDNYDLLALVVDEAIDDGIVLQFEESCIVNRITLMTQDEGQININNIAEKGFKSAWGFAKNRFSL</sequence>
<dbReference type="Pfam" id="PF01217">
    <property type="entry name" value="Clat_adaptor_s"/>
    <property type="match status" value="1"/>
</dbReference>
<reference evidence="15" key="1">
    <citation type="journal article" date="2016" name="Genome Announc.">
        <title>Genome sequences of three species of Hanseniaspora isolated from spontaneous wine fermentations.</title>
        <authorList>
            <person name="Sternes P.R."/>
            <person name="Lee D."/>
            <person name="Kutyna D.R."/>
            <person name="Borneman A.R."/>
        </authorList>
    </citation>
    <scope>NUCLEOTIDE SEQUENCE [LARGE SCALE GENOMIC DNA]</scope>
    <source>
        <strain evidence="15">AWRI3578</strain>
    </source>
</reference>
<comment type="subcellular location">
    <subcellularLocation>
        <location evidence="12">Cytoplasm</location>
    </subcellularLocation>
    <subcellularLocation>
        <location evidence="1 12">Golgi apparatus membrane</location>
        <topology evidence="1 12">Peripheral membrane protein</topology>
        <orientation evidence="1 12">Cytoplasmic side</orientation>
    </subcellularLocation>
    <subcellularLocation>
        <location evidence="12">Cytoplasmic vesicle</location>
        <location evidence="12">COPI-coated vesicle membrane</location>
        <topology evidence="12">Peripheral membrane protein</topology>
        <orientation evidence="12">Cytoplasmic side</orientation>
    </subcellularLocation>
</comment>
<keyword evidence="8 12" id="KW-0333">Golgi apparatus</keyword>
<proteinExistence type="inferred from homology"/>
<evidence type="ECO:0000256" key="3">
    <source>
        <dbReference type="ARBA" id="ARBA00011775"/>
    </source>
</evidence>
<dbReference type="Proteomes" id="UP000095605">
    <property type="component" value="Unassembled WGS sequence"/>
</dbReference>
<dbReference type="GO" id="GO:0006886">
    <property type="term" value="P:intracellular protein transport"/>
    <property type="evidence" value="ECO:0007669"/>
    <property type="project" value="TreeGrafter"/>
</dbReference>
<evidence type="ECO:0000256" key="10">
    <source>
        <dbReference type="ARBA" id="ARBA00023329"/>
    </source>
</evidence>
<keyword evidence="7 12" id="KW-0653">Protein transport</keyword>
<organism evidence="14 15">
    <name type="scientific">Hanseniaspora opuntiae</name>
    <dbReference type="NCBI Taxonomy" id="211096"/>
    <lineage>
        <taxon>Eukaryota</taxon>
        <taxon>Fungi</taxon>
        <taxon>Dikarya</taxon>
        <taxon>Ascomycota</taxon>
        <taxon>Saccharomycotina</taxon>
        <taxon>Saccharomycetes</taxon>
        <taxon>Saccharomycodales</taxon>
        <taxon>Saccharomycodaceae</taxon>
        <taxon>Hanseniaspora</taxon>
    </lineage>
</organism>
<comment type="function">
    <text evidence="11">The coatomer is a cytosolic protein complex that binds to dilysine motifs and reversibly associates with Golgi non-clathrin-coated vesicles, which further mediate biosynthetic protein transport from the ER, via the Golgi up to the trans Golgi network. Coatomer complex is required for budding from Golgi membranes, and is essential for the retrograde Golgi-to-ER transport of dilysine-tagged proteins. The zeta subunit may be involved in regulating the coat assembly and, hence, the rate of biosynthetic protein transport due to its association-dissociation properties with the coatomer complex.</text>
</comment>
<evidence type="ECO:0000256" key="11">
    <source>
        <dbReference type="ARBA" id="ARBA00045555"/>
    </source>
</evidence>
<dbReference type="EMBL" id="LPNL01000008">
    <property type="protein sequence ID" value="OEJ82296.1"/>
    <property type="molecule type" value="Genomic_DNA"/>
</dbReference>
<evidence type="ECO:0000256" key="5">
    <source>
        <dbReference type="ARBA" id="ARBA00022490"/>
    </source>
</evidence>
<evidence type="ECO:0000313" key="15">
    <source>
        <dbReference type="Proteomes" id="UP000095605"/>
    </source>
</evidence>
<keyword evidence="5 12" id="KW-0963">Cytoplasm</keyword>
<dbReference type="InterPro" id="IPR022775">
    <property type="entry name" value="AP_mu_sigma_su"/>
</dbReference>
<dbReference type="PANTHER" id="PTHR11043">
    <property type="entry name" value="ZETA-COAT PROTEIN"/>
    <property type="match status" value="1"/>
</dbReference>
<evidence type="ECO:0000313" key="14">
    <source>
        <dbReference type="EMBL" id="OEJ82296.1"/>
    </source>
</evidence>
<protein>
    <recommendedName>
        <fullName evidence="12">Coatomer subunit zeta</fullName>
    </recommendedName>
</protein>
<evidence type="ECO:0000256" key="12">
    <source>
        <dbReference type="RuleBase" id="RU366053"/>
    </source>
</evidence>
<dbReference type="GO" id="GO:0000139">
    <property type="term" value="C:Golgi membrane"/>
    <property type="evidence" value="ECO:0007669"/>
    <property type="project" value="UniProtKB-SubCell"/>
</dbReference>
<keyword evidence="10 12" id="KW-0968">Cytoplasmic vesicle</keyword>
<dbReference type="OrthoDB" id="10249988at2759"/>
<keyword evidence="6 12" id="KW-0931">ER-Golgi transport</keyword>
<dbReference type="Gene3D" id="3.30.450.60">
    <property type="match status" value="1"/>
</dbReference>
<dbReference type="AlphaFoldDB" id="A0A1E5R5W2"/>
<evidence type="ECO:0000256" key="6">
    <source>
        <dbReference type="ARBA" id="ARBA00022892"/>
    </source>
</evidence>
<evidence type="ECO:0000256" key="1">
    <source>
        <dbReference type="ARBA" id="ARBA00004255"/>
    </source>
</evidence>
<accession>A0A1E5R5W2</accession>
<evidence type="ECO:0000256" key="8">
    <source>
        <dbReference type="ARBA" id="ARBA00023034"/>
    </source>
</evidence>
<dbReference type="GO" id="GO:0006890">
    <property type="term" value="P:retrograde vesicle-mediated transport, Golgi to endoplasmic reticulum"/>
    <property type="evidence" value="ECO:0007669"/>
    <property type="project" value="UniProtKB-UniRule"/>
</dbReference>
<keyword evidence="15" id="KW-1185">Reference proteome</keyword>
<evidence type="ECO:0000256" key="9">
    <source>
        <dbReference type="ARBA" id="ARBA00023136"/>
    </source>
</evidence>
<dbReference type="SUPFAM" id="SSF64356">
    <property type="entry name" value="SNARE-like"/>
    <property type="match status" value="1"/>
</dbReference>
<dbReference type="InterPro" id="IPR039652">
    <property type="entry name" value="Coatomer_zeta"/>
</dbReference>
<gene>
    <name evidence="14" type="ORF">AWRI3578_g3229</name>
</gene>
<comment type="similarity">
    <text evidence="2 12">Belongs to the adaptor complexes small subunit family.</text>
</comment>
<dbReference type="InterPro" id="IPR011012">
    <property type="entry name" value="Longin-like_dom_sf"/>
</dbReference>
<comment type="subunit">
    <text evidence="3 12">Oligomeric complex that consists of at least the alpha, beta, beta', gamma, delta, epsilon and zeta subunits.</text>
</comment>
<dbReference type="PANTHER" id="PTHR11043:SF0">
    <property type="entry name" value="COATOMER SUBUNIT ZETA"/>
    <property type="match status" value="1"/>
</dbReference>
<feature type="domain" description="AP complex mu/sigma subunit" evidence="13">
    <location>
        <begin position="13"/>
        <end position="182"/>
    </location>
</feature>
<evidence type="ECO:0000256" key="4">
    <source>
        <dbReference type="ARBA" id="ARBA00022448"/>
    </source>
</evidence>
<evidence type="ECO:0000256" key="2">
    <source>
        <dbReference type="ARBA" id="ARBA00006972"/>
    </source>
</evidence>
<name>A0A1E5R5W2_9ASCO</name>
<keyword evidence="4 12" id="KW-0813">Transport</keyword>
<dbReference type="GO" id="GO:0006891">
    <property type="term" value="P:intra-Golgi vesicle-mediated transport"/>
    <property type="evidence" value="ECO:0007669"/>
    <property type="project" value="TreeGrafter"/>
</dbReference>
<evidence type="ECO:0000259" key="13">
    <source>
        <dbReference type="Pfam" id="PF01217"/>
    </source>
</evidence>
<keyword evidence="9 12" id="KW-0472">Membrane</keyword>
<dbReference type="GO" id="GO:0030126">
    <property type="term" value="C:COPI vesicle coat"/>
    <property type="evidence" value="ECO:0007669"/>
    <property type="project" value="UniProtKB-UniRule"/>
</dbReference>
<comment type="caution">
    <text evidence="14">The sequence shown here is derived from an EMBL/GenBank/DDBJ whole genome shotgun (WGS) entry which is preliminary data.</text>
</comment>
<evidence type="ECO:0000256" key="7">
    <source>
        <dbReference type="ARBA" id="ARBA00022927"/>
    </source>
</evidence>